<accession>A0A512T031</accession>
<comment type="caution">
    <text evidence="2">The sequence shown here is derived from an EMBL/GenBank/DDBJ whole genome shotgun (WGS) entry which is preliminary data.</text>
</comment>
<keyword evidence="1" id="KW-0472">Membrane</keyword>
<evidence type="ECO:0000256" key="1">
    <source>
        <dbReference type="SAM" id="Phobius"/>
    </source>
</evidence>
<dbReference type="RefSeq" id="WP_147063880.1">
    <property type="nucleotide sequence ID" value="NZ_BAABDN010000001.1"/>
</dbReference>
<organism evidence="2 3">
    <name type="scientific">Knoellia locipacati</name>
    <dbReference type="NCBI Taxonomy" id="882824"/>
    <lineage>
        <taxon>Bacteria</taxon>
        <taxon>Bacillati</taxon>
        <taxon>Actinomycetota</taxon>
        <taxon>Actinomycetes</taxon>
        <taxon>Micrococcales</taxon>
        <taxon>Intrasporangiaceae</taxon>
        <taxon>Knoellia</taxon>
    </lineage>
</organism>
<keyword evidence="1" id="KW-0812">Transmembrane</keyword>
<proteinExistence type="predicted"/>
<dbReference type="AlphaFoldDB" id="A0A512T031"/>
<evidence type="ECO:0000313" key="2">
    <source>
        <dbReference type="EMBL" id="GEQ13523.1"/>
    </source>
</evidence>
<protein>
    <submittedName>
        <fullName evidence="2">Uncharacterized protein</fullName>
    </submittedName>
</protein>
<gene>
    <name evidence="2" type="ORF">KLO01_15700</name>
</gene>
<keyword evidence="1" id="KW-1133">Transmembrane helix</keyword>
<evidence type="ECO:0000313" key="3">
    <source>
        <dbReference type="Proteomes" id="UP000321793"/>
    </source>
</evidence>
<keyword evidence="3" id="KW-1185">Reference proteome</keyword>
<feature type="transmembrane region" description="Helical" evidence="1">
    <location>
        <begin position="49"/>
        <end position="69"/>
    </location>
</feature>
<feature type="transmembrane region" description="Helical" evidence="1">
    <location>
        <begin position="158"/>
        <end position="176"/>
    </location>
</feature>
<sequence>MVTTWRNRANMLSGCLLGYGLFLFLSYLDLLHAYTSPQSSDDAGLDGELVAIHLLFAGLSVGGFALWAVPHVRTGPGVVQVINPLTRWVLPPECLETLREGIMFPRLKFGDRVVRLWGLERSVADHLRGHIVVPVVEPPHNNAPAVEYGVKRSLRPGLILLACLWIAITLAGLLGATG</sequence>
<name>A0A512T031_9MICO</name>
<reference evidence="2 3" key="1">
    <citation type="submission" date="2019-07" db="EMBL/GenBank/DDBJ databases">
        <title>Whole genome shotgun sequence of Knoellia locipacati NBRC 109775.</title>
        <authorList>
            <person name="Hosoyama A."/>
            <person name="Uohara A."/>
            <person name="Ohji S."/>
            <person name="Ichikawa N."/>
        </authorList>
    </citation>
    <scope>NUCLEOTIDE SEQUENCE [LARGE SCALE GENOMIC DNA]</scope>
    <source>
        <strain evidence="2 3">NBRC 109775</strain>
    </source>
</reference>
<dbReference type="EMBL" id="BKBA01000006">
    <property type="protein sequence ID" value="GEQ13523.1"/>
    <property type="molecule type" value="Genomic_DNA"/>
</dbReference>
<dbReference type="Proteomes" id="UP000321793">
    <property type="component" value="Unassembled WGS sequence"/>
</dbReference>